<protein>
    <submittedName>
        <fullName evidence="1">Putative secreted protein associated with spyDAC</fullName>
    </submittedName>
</protein>
<dbReference type="RefSeq" id="WP_067619247.1">
    <property type="nucleotide sequence ID" value="NZ_MAGO01000009.1"/>
</dbReference>
<dbReference type="Pfam" id="PF07949">
    <property type="entry name" value="YbbR"/>
    <property type="match status" value="2"/>
</dbReference>
<dbReference type="EMBL" id="MAGO01000009">
    <property type="protein sequence ID" value="OCC14759.1"/>
    <property type="molecule type" value="Genomic_DNA"/>
</dbReference>
<dbReference type="CDD" id="cd20206">
    <property type="entry name" value="YbbR"/>
    <property type="match status" value="1"/>
</dbReference>
<dbReference type="AlphaFoldDB" id="A0A1B9F484"/>
<dbReference type="PANTHER" id="PTHR37804">
    <property type="entry name" value="CDAA REGULATORY PROTEIN CDAR"/>
    <property type="match status" value="1"/>
</dbReference>
<dbReference type="Proteomes" id="UP000093080">
    <property type="component" value="Unassembled WGS sequence"/>
</dbReference>
<dbReference type="Gene3D" id="2.170.120.30">
    <property type="match status" value="2"/>
</dbReference>
<evidence type="ECO:0000313" key="2">
    <source>
        <dbReference type="Proteomes" id="UP000093080"/>
    </source>
</evidence>
<gene>
    <name evidence="1" type="ORF">DBT_1819</name>
</gene>
<dbReference type="STRING" id="1156395.DBT_1819"/>
<keyword evidence="2" id="KW-1185">Reference proteome</keyword>
<dbReference type="PANTHER" id="PTHR37804:SF1">
    <property type="entry name" value="CDAA REGULATORY PROTEIN CDAR"/>
    <property type="match status" value="1"/>
</dbReference>
<evidence type="ECO:0000313" key="1">
    <source>
        <dbReference type="EMBL" id="OCC14759.1"/>
    </source>
</evidence>
<organism evidence="1 2">
    <name type="scientific">Dissulfuribacter thermophilus</name>
    <dbReference type="NCBI Taxonomy" id="1156395"/>
    <lineage>
        <taxon>Bacteria</taxon>
        <taxon>Pseudomonadati</taxon>
        <taxon>Thermodesulfobacteriota</taxon>
        <taxon>Dissulfuribacteria</taxon>
        <taxon>Dissulfuribacterales</taxon>
        <taxon>Dissulfuribacteraceae</taxon>
        <taxon>Dissulfuribacter</taxon>
    </lineage>
</organism>
<reference evidence="1 2" key="1">
    <citation type="submission" date="2016-06" db="EMBL/GenBank/DDBJ databases">
        <title>Respiratory ammonification of nitrate coupled to the oxidation of elemental sulfur in deep-sea autotrophic thermophilic bacteria.</title>
        <authorList>
            <person name="Slobodkina G.B."/>
            <person name="Mardanov A.V."/>
            <person name="Ravin N.V."/>
            <person name="Frolova A.A."/>
            <person name="Viryasiv M.B."/>
            <person name="Chernyh N.A."/>
            <person name="Bonch-Osmolovskaya E.A."/>
            <person name="Slobodkin A.I."/>
        </authorList>
    </citation>
    <scope>NUCLEOTIDE SEQUENCE [LARGE SCALE GENOMIC DNA]</scope>
    <source>
        <strain evidence="1 2">S69</strain>
    </source>
</reference>
<accession>A0A1B9F484</accession>
<dbReference type="Gene3D" id="2.170.120.40">
    <property type="entry name" value="YbbR-like domain"/>
    <property type="match status" value="1"/>
</dbReference>
<sequence>MTKNLGLKILSLAFAIMLWFFVVGEEKAEITISLPVELVNIPSNLVVANDVPSYIDVRVYGPRSLIRAVATQGISRVIDLKGAVPGKFLVHITPDSIPLPAGIRVMRINPQNIEIELDHLLRKRVLVHPVVNGKPNEYFKIINIMVDPSEVLLIGPEKELMRLQKIDTLPIDIGGATSTIERTVALDLGKIHASPVDTGSVKIIVNIGPVQGERRITHIPVIHRGPKKFKFWPKVVSAVLEGPKIGLKQLEPRDILVEIDSRTLEPGKHKVSPVVTVPDGFKLKRIIPETITVTVKEAQK</sequence>
<dbReference type="OrthoDB" id="128578at2"/>
<name>A0A1B9F484_9BACT</name>
<dbReference type="InterPro" id="IPR053154">
    <property type="entry name" value="c-di-AMP_regulator"/>
</dbReference>
<comment type="caution">
    <text evidence="1">The sequence shown here is derived from an EMBL/GenBank/DDBJ whole genome shotgun (WGS) entry which is preliminary data.</text>
</comment>
<dbReference type="InterPro" id="IPR012505">
    <property type="entry name" value="YbbR"/>
</dbReference>
<proteinExistence type="predicted"/>